<reference evidence="3 4" key="1">
    <citation type="journal article" date="2019" name="Int. J. Syst. Evol. Microbiol.">
        <title>The Global Catalogue of Microorganisms (GCM) 10K type strain sequencing project: providing services to taxonomists for standard genome sequencing and annotation.</title>
        <authorList>
            <consortium name="The Broad Institute Genomics Platform"/>
            <consortium name="The Broad Institute Genome Sequencing Center for Infectious Disease"/>
            <person name="Wu L."/>
            <person name="Ma J."/>
        </authorList>
    </citation>
    <scope>NUCLEOTIDE SEQUENCE [LARGE SCALE GENOMIC DNA]</scope>
    <source>
        <strain evidence="3 4">JCM 9933</strain>
    </source>
</reference>
<feature type="transmembrane region" description="Helical" evidence="2">
    <location>
        <begin position="53"/>
        <end position="72"/>
    </location>
</feature>
<feature type="compositionally biased region" description="Low complexity" evidence="1">
    <location>
        <begin position="304"/>
        <end position="314"/>
    </location>
</feature>
<dbReference type="Proteomes" id="UP001501588">
    <property type="component" value="Unassembled WGS sequence"/>
</dbReference>
<evidence type="ECO:0008006" key="5">
    <source>
        <dbReference type="Google" id="ProtNLM"/>
    </source>
</evidence>
<feature type="region of interest" description="Disordered" evidence="1">
    <location>
        <begin position="298"/>
        <end position="372"/>
    </location>
</feature>
<comment type="caution">
    <text evidence="3">The sequence shown here is derived from an EMBL/GenBank/DDBJ whole genome shotgun (WGS) entry which is preliminary data.</text>
</comment>
<feature type="transmembrane region" description="Helical" evidence="2">
    <location>
        <begin position="20"/>
        <end position="46"/>
    </location>
</feature>
<keyword evidence="2" id="KW-1133">Transmembrane helix</keyword>
<keyword evidence="2" id="KW-0812">Transmembrane</keyword>
<sequence length="372" mass="37549">MGMSDMGFFETFVRLFPEIIKAAAASPLGVISLIVLCASLVIMAVFRRHGGPIALIAFLAFIASLTFFGWRLTEATRTLQENALVISPNSYSLSAPVTWRGPSVLVRSGTVVETNGFPFQIEATEGPVDLEGLTITSFKASDAPPPPPARPVANAGPPLPEAARCTNGGRGNKGDDGIAGQAGQRGKDATPVRIISPSTVSGTAIIRNVGMNGGNGGTGGQGGQGGQGQRGGQGRMNHIDVLGRSVPTDCACGGAWGGSPGPGGNGGPGGPPGDGGKGGDIVVRAGDASRLTIHADVQGGLQGEPGEPGQAGLPGTPGDGGRGEGPRCDDETNNRRNQEAGQPGTRPPPRSIQRERAPSGQIDAPGAKVLPL</sequence>
<feature type="compositionally biased region" description="Basic and acidic residues" evidence="1">
    <location>
        <begin position="321"/>
        <end position="338"/>
    </location>
</feature>
<evidence type="ECO:0000313" key="3">
    <source>
        <dbReference type="EMBL" id="GAA0575883.1"/>
    </source>
</evidence>
<dbReference type="EMBL" id="BAAAFZ010000011">
    <property type="protein sequence ID" value="GAA0575883.1"/>
    <property type="molecule type" value="Genomic_DNA"/>
</dbReference>
<evidence type="ECO:0000313" key="4">
    <source>
        <dbReference type="Proteomes" id="UP001501588"/>
    </source>
</evidence>
<protein>
    <recommendedName>
        <fullName evidence="5">Collagen-like protein</fullName>
    </recommendedName>
</protein>
<keyword evidence="4" id="KW-1185">Reference proteome</keyword>
<accession>A0ABN1EX04</accession>
<feature type="region of interest" description="Disordered" evidence="1">
    <location>
        <begin position="261"/>
        <end position="282"/>
    </location>
</feature>
<gene>
    <name evidence="3" type="ORF">GCM10009416_13240</name>
</gene>
<keyword evidence="2" id="KW-0472">Membrane</keyword>
<evidence type="ECO:0000256" key="2">
    <source>
        <dbReference type="SAM" id="Phobius"/>
    </source>
</evidence>
<name>A0ABN1EX04_9PROT</name>
<organism evidence="3 4">
    <name type="scientific">Craurococcus roseus</name>
    <dbReference type="NCBI Taxonomy" id="77585"/>
    <lineage>
        <taxon>Bacteria</taxon>
        <taxon>Pseudomonadati</taxon>
        <taxon>Pseudomonadota</taxon>
        <taxon>Alphaproteobacteria</taxon>
        <taxon>Acetobacterales</taxon>
        <taxon>Acetobacteraceae</taxon>
        <taxon>Craurococcus</taxon>
    </lineage>
</organism>
<evidence type="ECO:0000256" key="1">
    <source>
        <dbReference type="SAM" id="MobiDB-lite"/>
    </source>
</evidence>
<feature type="compositionally biased region" description="Gly residues" evidence="1">
    <location>
        <begin position="211"/>
        <end position="234"/>
    </location>
</feature>
<feature type="region of interest" description="Disordered" evidence="1">
    <location>
        <begin position="139"/>
        <end position="189"/>
    </location>
</feature>
<feature type="region of interest" description="Disordered" evidence="1">
    <location>
        <begin position="209"/>
        <end position="237"/>
    </location>
</feature>
<feature type="compositionally biased region" description="Gly residues" evidence="1">
    <location>
        <begin position="261"/>
        <end position="279"/>
    </location>
</feature>
<proteinExistence type="predicted"/>